<name>A0A0E9SW88_ANGAN</name>
<reference evidence="1" key="2">
    <citation type="journal article" date="2015" name="Fish Shellfish Immunol.">
        <title>Early steps in the European eel (Anguilla anguilla)-Vibrio vulnificus interaction in the gills: Role of the RtxA13 toxin.</title>
        <authorList>
            <person name="Callol A."/>
            <person name="Pajuelo D."/>
            <person name="Ebbesson L."/>
            <person name="Teles M."/>
            <person name="MacKenzie S."/>
            <person name="Amaro C."/>
        </authorList>
    </citation>
    <scope>NUCLEOTIDE SEQUENCE</scope>
</reference>
<organism evidence="1">
    <name type="scientific">Anguilla anguilla</name>
    <name type="common">European freshwater eel</name>
    <name type="synonym">Muraena anguilla</name>
    <dbReference type="NCBI Taxonomy" id="7936"/>
    <lineage>
        <taxon>Eukaryota</taxon>
        <taxon>Metazoa</taxon>
        <taxon>Chordata</taxon>
        <taxon>Craniata</taxon>
        <taxon>Vertebrata</taxon>
        <taxon>Euteleostomi</taxon>
        <taxon>Actinopterygii</taxon>
        <taxon>Neopterygii</taxon>
        <taxon>Teleostei</taxon>
        <taxon>Anguilliformes</taxon>
        <taxon>Anguillidae</taxon>
        <taxon>Anguilla</taxon>
    </lineage>
</organism>
<accession>A0A0E9SW88</accession>
<protein>
    <submittedName>
        <fullName evidence="1">Uncharacterized protein</fullName>
    </submittedName>
</protein>
<reference evidence="1" key="1">
    <citation type="submission" date="2014-11" db="EMBL/GenBank/DDBJ databases">
        <authorList>
            <person name="Amaro Gonzalez C."/>
        </authorList>
    </citation>
    <scope>NUCLEOTIDE SEQUENCE</scope>
</reference>
<dbReference type="EMBL" id="GBXM01063789">
    <property type="protein sequence ID" value="JAH44788.1"/>
    <property type="molecule type" value="Transcribed_RNA"/>
</dbReference>
<sequence>MSSGPKALPTLGTYVRLFTCMTLLVFI</sequence>
<evidence type="ECO:0000313" key="1">
    <source>
        <dbReference type="EMBL" id="JAH44788.1"/>
    </source>
</evidence>
<dbReference type="AlphaFoldDB" id="A0A0E9SW88"/>
<proteinExistence type="predicted"/>